<dbReference type="InterPro" id="IPR013325">
    <property type="entry name" value="RNA_pol_sigma_r2"/>
</dbReference>
<dbReference type="InterPro" id="IPR046531">
    <property type="entry name" value="DUF6596"/>
</dbReference>
<evidence type="ECO:0000256" key="3">
    <source>
        <dbReference type="ARBA" id="ARBA00023082"/>
    </source>
</evidence>
<evidence type="ECO:0000313" key="9">
    <source>
        <dbReference type="Proteomes" id="UP000472335"/>
    </source>
</evidence>
<evidence type="ECO:0000259" key="5">
    <source>
        <dbReference type="Pfam" id="PF04542"/>
    </source>
</evidence>
<name>A0A6G4UXQ3_9ACTN</name>
<keyword evidence="4" id="KW-0804">Transcription</keyword>
<dbReference type="InterPro" id="IPR036388">
    <property type="entry name" value="WH-like_DNA-bd_sf"/>
</dbReference>
<dbReference type="InterPro" id="IPR014284">
    <property type="entry name" value="RNA_pol_sigma-70_dom"/>
</dbReference>
<keyword evidence="3" id="KW-0731">Sigma factor</keyword>
<sequence length="406" mass="44583">MRDVPTAEIERVFRTEYGRAVAVLVRHFGDIDLAEEAVQDAFATAVGRWPETGVPPSPAGWIITTARNRTIDRLRREAKREDRHAQAALLYAGDAEPAEEGPVRDDRLRLIFTCCHPALAPVARVALTLRLLGGLSTAEIARAFLVAEPTMAQRLVRAKGKIRDARIPYRVPKDADLPERLRAVLAVVYLIFNEGHTASSGDALTRPDLCAEAIRLGRLLAELMPDEPEVLGLLALMLLVEARRPARTDAAGRLVLLADQDRGRWDRELIAEGQALVRRCLRRNRPGLYQIQAAINAVHSDAPTAAATDWGQIVQLYDQLMAVAPSPVVALNRAVAVAETAGPAQALPLVDALDLDGYHVFHAVRADLLRRLGRTAEAAEAYDKAAERTDNAAERAYLHHARDTLR</sequence>
<keyword evidence="2" id="KW-0805">Transcription regulation</keyword>
<evidence type="ECO:0000259" key="7">
    <source>
        <dbReference type="Pfam" id="PF20239"/>
    </source>
</evidence>
<dbReference type="Gene3D" id="1.10.1740.10">
    <property type="match status" value="1"/>
</dbReference>
<dbReference type="SUPFAM" id="SSF88659">
    <property type="entry name" value="Sigma3 and sigma4 domains of RNA polymerase sigma factors"/>
    <property type="match status" value="1"/>
</dbReference>
<dbReference type="GO" id="GO:0016987">
    <property type="term" value="F:sigma factor activity"/>
    <property type="evidence" value="ECO:0007669"/>
    <property type="project" value="UniProtKB-KW"/>
</dbReference>
<evidence type="ECO:0000259" key="6">
    <source>
        <dbReference type="Pfam" id="PF08281"/>
    </source>
</evidence>
<evidence type="ECO:0000313" key="8">
    <source>
        <dbReference type="EMBL" id="NGO06467.1"/>
    </source>
</evidence>
<dbReference type="Pfam" id="PF04542">
    <property type="entry name" value="Sigma70_r2"/>
    <property type="match status" value="1"/>
</dbReference>
<keyword evidence="9" id="KW-1185">Reference proteome</keyword>
<dbReference type="NCBIfam" id="TIGR02937">
    <property type="entry name" value="sigma70-ECF"/>
    <property type="match status" value="1"/>
</dbReference>
<dbReference type="Gene3D" id="1.10.10.10">
    <property type="entry name" value="Winged helix-like DNA-binding domain superfamily/Winged helix DNA-binding domain"/>
    <property type="match status" value="1"/>
</dbReference>
<feature type="domain" description="DUF6596" evidence="7">
    <location>
        <begin position="180"/>
        <end position="280"/>
    </location>
</feature>
<dbReference type="EMBL" id="JAAKZY010000003">
    <property type="protein sequence ID" value="NGO06467.1"/>
    <property type="molecule type" value="Genomic_DNA"/>
</dbReference>
<dbReference type="GO" id="GO:0003677">
    <property type="term" value="F:DNA binding"/>
    <property type="evidence" value="ECO:0007669"/>
    <property type="project" value="InterPro"/>
</dbReference>
<comment type="similarity">
    <text evidence="1">Belongs to the sigma-70 factor family. ECF subfamily.</text>
</comment>
<dbReference type="InterPro" id="IPR007627">
    <property type="entry name" value="RNA_pol_sigma70_r2"/>
</dbReference>
<dbReference type="AlphaFoldDB" id="A0A6G4UXQ3"/>
<feature type="domain" description="RNA polymerase sigma-70 region 2" evidence="5">
    <location>
        <begin position="13"/>
        <end position="79"/>
    </location>
</feature>
<dbReference type="PANTHER" id="PTHR47756">
    <property type="entry name" value="BLL6612 PROTEIN-RELATED"/>
    <property type="match status" value="1"/>
</dbReference>
<feature type="domain" description="RNA polymerase sigma factor 70 region 4 type 2" evidence="6">
    <location>
        <begin position="111"/>
        <end position="161"/>
    </location>
</feature>
<dbReference type="RefSeq" id="WP_165254375.1">
    <property type="nucleotide sequence ID" value="NZ_JAAKZY010000003.1"/>
</dbReference>
<dbReference type="Pfam" id="PF08281">
    <property type="entry name" value="Sigma70_r4_2"/>
    <property type="match status" value="1"/>
</dbReference>
<dbReference type="PANTHER" id="PTHR47756:SF2">
    <property type="entry name" value="BLL6612 PROTEIN"/>
    <property type="match status" value="1"/>
</dbReference>
<dbReference type="Proteomes" id="UP000472335">
    <property type="component" value="Unassembled WGS sequence"/>
</dbReference>
<accession>A0A6G4UXQ3</accession>
<protein>
    <submittedName>
        <fullName evidence="8">RNA polymerase sigma factor</fullName>
    </submittedName>
</protein>
<reference evidence="8 9" key="1">
    <citation type="submission" date="2020-02" db="EMBL/GenBank/DDBJ databases">
        <title>Whole-genome analyses of novel actinobacteria.</title>
        <authorList>
            <person name="Sahin N."/>
            <person name="Gencbay T."/>
        </authorList>
    </citation>
    <scope>NUCLEOTIDE SEQUENCE [LARGE SCALE GENOMIC DNA]</scope>
    <source>
        <strain evidence="8 9">HC44</strain>
    </source>
</reference>
<dbReference type="InterPro" id="IPR013249">
    <property type="entry name" value="RNA_pol_sigma70_r4_t2"/>
</dbReference>
<dbReference type="GO" id="GO:0006352">
    <property type="term" value="P:DNA-templated transcription initiation"/>
    <property type="evidence" value="ECO:0007669"/>
    <property type="project" value="InterPro"/>
</dbReference>
<evidence type="ECO:0000256" key="4">
    <source>
        <dbReference type="ARBA" id="ARBA00023163"/>
    </source>
</evidence>
<comment type="caution">
    <text evidence="8">The sequence shown here is derived from an EMBL/GenBank/DDBJ whole genome shotgun (WGS) entry which is preliminary data.</text>
</comment>
<dbReference type="SUPFAM" id="SSF88946">
    <property type="entry name" value="Sigma2 domain of RNA polymerase sigma factors"/>
    <property type="match status" value="1"/>
</dbReference>
<evidence type="ECO:0000256" key="1">
    <source>
        <dbReference type="ARBA" id="ARBA00010641"/>
    </source>
</evidence>
<dbReference type="InterPro" id="IPR013324">
    <property type="entry name" value="RNA_pol_sigma_r3/r4-like"/>
</dbReference>
<dbReference type="Pfam" id="PF20239">
    <property type="entry name" value="DUF6596"/>
    <property type="match status" value="1"/>
</dbReference>
<proteinExistence type="inferred from homology"/>
<gene>
    <name evidence="8" type="ORF">G5C60_01930</name>
</gene>
<evidence type="ECO:0000256" key="2">
    <source>
        <dbReference type="ARBA" id="ARBA00023015"/>
    </source>
</evidence>
<organism evidence="8 9">
    <name type="scientific">Streptomyces scabichelini</name>
    <dbReference type="NCBI Taxonomy" id="2711217"/>
    <lineage>
        <taxon>Bacteria</taxon>
        <taxon>Bacillati</taxon>
        <taxon>Actinomycetota</taxon>
        <taxon>Actinomycetes</taxon>
        <taxon>Kitasatosporales</taxon>
        <taxon>Streptomycetaceae</taxon>
        <taxon>Streptomyces</taxon>
    </lineage>
</organism>